<dbReference type="EMBL" id="JBHSPB010000001">
    <property type="protein sequence ID" value="MFC5718695.1"/>
    <property type="molecule type" value="Genomic_DNA"/>
</dbReference>
<comment type="caution">
    <text evidence="2">The sequence shown here is derived from an EMBL/GenBank/DDBJ whole genome shotgun (WGS) entry which is preliminary data.</text>
</comment>
<gene>
    <name evidence="2" type="ORF">ACFP1Z_00685</name>
</gene>
<keyword evidence="3" id="KW-1185">Reference proteome</keyword>
<feature type="region of interest" description="Disordered" evidence="1">
    <location>
        <begin position="1"/>
        <end position="24"/>
    </location>
</feature>
<name>A0ABW0YX63_9ACTN</name>
<protein>
    <submittedName>
        <fullName evidence="2">Uncharacterized protein</fullName>
    </submittedName>
</protein>
<proteinExistence type="predicted"/>
<accession>A0ABW0YX63</accession>
<evidence type="ECO:0000256" key="1">
    <source>
        <dbReference type="SAM" id="MobiDB-lite"/>
    </source>
</evidence>
<evidence type="ECO:0000313" key="3">
    <source>
        <dbReference type="Proteomes" id="UP001596083"/>
    </source>
</evidence>
<reference evidence="3" key="1">
    <citation type="journal article" date="2019" name="Int. J. Syst. Evol. Microbiol.">
        <title>The Global Catalogue of Microorganisms (GCM) 10K type strain sequencing project: providing services to taxonomists for standard genome sequencing and annotation.</title>
        <authorList>
            <consortium name="The Broad Institute Genomics Platform"/>
            <consortium name="The Broad Institute Genome Sequencing Center for Infectious Disease"/>
            <person name="Wu L."/>
            <person name="Ma J."/>
        </authorList>
    </citation>
    <scope>NUCLEOTIDE SEQUENCE [LARGE SCALE GENOMIC DNA]</scope>
    <source>
        <strain evidence="3">CGMCC 4.7304</strain>
    </source>
</reference>
<organism evidence="2 3">
    <name type="scientific">Streptomyces gamaensis</name>
    <dbReference type="NCBI Taxonomy" id="1763542"/>
    <lineage>
        <taxon>Bacteria</taxon>
        <taxon>Bacillati</taxon>
        <taxon>Actinomycetota</taxon>
        <taxon>Actinomycetes</taxon>
        <taxon>Kitasatosporales</taxon>
        <taxon>Streptomycetaceae</taxon>
        <taxon>Streptomyces</taxon>
    </lineage>
</organism>
<dbReference type="Proteomes" id="UP001596083">
    <property type="component" value="Unassembled WGS sequence"/>
</dbReference>
<evidence type="ECO:0000313" key="2">
    <source>
        <dbReference type="EMBL" id="MFC5718695.1"/>
    </source>
</evidence>
<sequence length="238" mass="26850">MGEHSGEEGQTVAPDGTFMALPDRTADDRAEFHSCLVELFRLMGDQPPPRGKDDEDAAWAWESEARKRLREGLEDRQLPERWFDPLVRTAVLDPNPSFNRQFVEPAVDSFGRRRVLTVLLQYLRTGTNQERAGAARAWYWAQVSVSFTGKDSAGKWILTPESQAEVDAVADLSAEWSEATLREFVANDDLDVRCCILPGLSLKPERHPAELHGLVAEAVHIARTHPDGYLRHRVEHQV</sequence>
<dbReference type="RefSeq" id="WP_390313661.1">
    <property type="nucleotide sequence ID" value="NZ_JBHSPB010000001.1"/>
</dbReference>